<reference evidence="4" key="1">
    <citation type="submission" date="2025-08" db="UniProtKB">
        <authorList>
            <consortium name="RefSeq"/>
        </authorList>
    </citation>
    <scope>IDENTIFICATION</scope>
</reference>
<protein>
    <submittedName>
        <fullName evidence="4">Uncharacterized protein LOC103509686</fullName>
    </submittedName>
</protein>
<dbReference type="InterPro" id="IPR002110">
    <property type="entry name" value="Ankyrin_rpt"/>
</dbReference>
<dbReference type="GO" id="GO:0005654">
    <property type="term" value="C:nucleoplasm"/>
    <property type="evidence" value="ECO:0007669"/>
    <property type="project" value="TreeGrafter"/>
</dbReference>
<dbReference type="Proteomes" id="UP000079169">
    <property type="component" value="Unplaced"/>
</dbReference>
<dbReference type="InterPro" id="IPR036770">
    <property type="entry name" value="Ankyrin_rpt-contain_sf"/>
</dbReference>
<dbReference type="SUPFAM" id="SSF48403">
    <property type="entry name" value="Ankyrin repeat"/>
    <property type="match status" value="1"/>
</dbReference>
<dbReference type="GO" id="GO:0004520">
    <property type="term" value="F:DNA endonuclease activity"/>
    <property type="evidence" value="ECO:0007669"/>
    <property type="project" value="TreeGrafter"/>
</dbReference>
<evidence type="ECO:0000313" key="4">
    <source>
        <dbReference type="RefSeq" id="XP_008472538.1"/>
    </source>
</evidence>
<feature type="compositionally biased region" description="Basic and acidic residues" evidence="2">
    <location>
        <begin position="201"/>
        <end position="213"/>
    </location>
</feature>
<feature type="region of interest" description="Disordered" evidence="2">
    <location>
        <begin position="201"/>
        <end position="272"/>
    </location>
</feature>
<dbReference type="GO" id="GO:0000724">
    <property type="term" value="P:double-strand break repair via homologous recombination"/>
    <property type="evidence" value="ECO:0007669"/>
    <property type="project" value="TreeGrafter"/>
</dbReference>
<dbReference type="GeneID" id="103509686"/>
<dbReference type="SMART" id="SM00248">
    <property type="entry name" value="ANK"/>
    <property type="match status" value="3"/>
</dbReference>
<gene>
    <name evidence="4" type="primary">LOC103509686</name>
</gene>
<name>A0A1S3D210_DIACI</name>
<feature type="compositionally biased region" description="Basic and acidic residues" evidence="2">
    <location>
        <begin position="250"/>
        <end position="264"/>
    </location>
</feature>
<keyword evidence="3" id="KW-1185">Reference proteome</keyword>
<proteinExistence type="predicted"/>
<dbReference type="PROSITE" id="PS50297">
    <property type="entry name" value="ANK_REP_REGION"/>
    <property type="match status" value="1"/>
</dbReference>
<dbReference type="GO" id="GO:0000712">
    <property type="term" value="P:resolution of meiotic recombination intermediates"/>
    <property type="evidence" value="ECO:0007669"/>
    <property type="project" value="TreeGrafter"/>
</dbReference>
<feature type="repeat" description="ANK" evidence="1">
    <location>
        <begin position="88"/>
        <end position="120"/>
    </location>
</feature>
<evidence type="ECO:0000256" key="2">
    <source>
        <dbReference type="SAM" id="MobiDB-lite"/>
    </source>
</evidence>
<dbReference type="PANTHER" id="PTHR46427">
    <property type="entry name" value="ANKYRIN REPEAT AND LEM DOMAIN-CONTAINING PROTEIN 1"/>
    <property type="match status" value="1"/>
</dbReference>
<feature type="compositionally biased region" description="Basic and acidic residues" evidence="2">
    <location>
        <begin position="222"/>
        <end position="234"/>
    </location>
</feature>
<dbReference type="Pfam" id="PF12796">
    <property type="entry name" value="Ank_2"/>
    <property type="match status" value="1"/>
</dbReference>
<dbReference type="PaxDb" id="121845-A0A1S3D210"/>
<evidence type="ECO:0000313" key="3">
    <source>
        <dbReference type="Proteomes" id="UP000079169"/>
    </source>
</evidence>
<sequence length="360" mass="40633">MDLDGWFVQLTESWFLGTELYDALISQDLEQFKNVLQKGADPNTILPEYGMSIVHMICTNKCPRHSDQFLDTLLELCHEVDLNQKTMDGSTPLFLAIKNNRLNLAHKLLESGADVKQLEICLDDYCSGGSTSATGIGDGDYTTALDNLDCESDFDSVSKANTTAHNRFNYVKSQSEAFMRQIDELLGKIQTSNREYEWSDVHKERHPPREHGCGSRNACSYDGDHGSGGKELKFSKAKMKQSSSEGVEGPMKRLESPYETRGETESDTEEEIEYGSEETELIEKDIEYEQYEEPETNSITTPENSTPSTKTIDFMNMIETDEFKCYLSKIIFSYRSNCQVYESCFTDVDPSLTKVGTSCS</sequence>
<dbReference type="KEGG" id="dci:103509686"/>
<keyword evidence="1" id="KW-0040">ANK repeat</keyword>
<dbReference type="InterPro" id="IPR034998">
    <property type="entry name" value="ANKLE1"/>
</dbReference>
<dbReference type="AlphaFoldDB" id="A0A1S3D210"/>
<dbReference type="Gene3D" id="1.25.40.20">
    <property type="entry name" value="Ankyrin repeat-containing domain"/>
    <property type="match status" value="1"/>
</dbReference>
<dbReference type="RefSeq" id="XP_008472538.1">
    <property type="nucleotide sequence ID" value="XM_008474316.2"/>
</dbReference>
<organism evidence="3 4">
    <name type="scientific">Diaphorina citri</name>
    <name type="common">Asian citrus psyllid</name>
    <dbReference type="NCBI Taxonomy" id="121845"/>
    <lineage>
        <taxon>Eukaryota</taxon>
        <taxon>Metazoa</taxon>
        <taxon>Ecdysozoa</taxon>
        <taxon>Arthropoda</taxon>
        <taxon>Hexapoda</taxon>
        <taxon>Insecta</taxon>
        <taxon>Pterygota</taxon>
        <taxon>Neoptera</taxon>
        <taxon>Paraneoptera</taxon>
        <taxon>Hemiptera</taxon>
        <taxon>Sternorrhyncha</taxon>
        <taxon>Psylloidea</taxon>
        <taxon>Psyllidae</taxon>
        <taxon>Diaphorininae</taxon>
        <taxon>Diaphorina</taxon>
    </lineage>
</organism>
<evidence type="ECO:0000256" key="1">
    <source>
        <dbReference type="PROSITE-ProRule" id="PRU00023"/>
    </source>
</evidence>
<dbReference type="GO" id="GO:0005737">
    <property type="term" value="C:cytoplasm"/>
    <property type="evidence" value="ECO:0007669"/>
    <property type="project" value="TreeGrafter"/>
</dbReference>
<dbReference type="PANTHER" id="PTHR46427:SF1">
    <property type="entry name" value="ANKYRIN REPEAT AND LEM DOMAIN-CONTAINING PROTEIN 1"/>
    <property type="match status" value="1"/>
</dbReference>
<accession>A0A1S3D210</accession>
<dbReference type="PROSITE" id="PS50088">
    <property type="entry name" value="ANK_REPEAT"/>
    <property type="match status" value="1"/>
</dbReference>